<gene>
    <name evidence="8" type="ORF">SUNI508_06952</name>
</gene>
<evidence type="ECO:0000256" key="3">
    <source>
        <dbReference type="ARBA" id="ARBA00022989"/>
    </source>
</evidence>
<feature type="transmembrane region" description="Helical" evidence="6">
    <location>
        <begin position="233"/>
        <end position="256"/>
    </location>
</feature>
<name>A0ABR2UZY3_9PEZI</name>
<comment type="subcellular location">
    <subcellularLocation>
        <location evidence="1">Membrane</location>
        <topology evidence="1">Multi-pass membrane protein</topology>
    </subcellularLocation>
</comment>
<evidence type="ECO:0000256" key="2">
    <source>
        <dbReference type="ARBA" id="ARBA00022692"/>
    </source>
</evidence>
<dbReference type="PANTHER" id="PTHR33048:SF47">
    <property type="entry name" value="INTEGRAL MEMBRANE PROTEIN-RELATED"/>
    <property type="match status" value="1"/>
</dbReference>
<keyword evidence="3 6" id="KW-1133">Transmembrane helix</keyword>
<reference evidence="8 9" key="1">
    <citation type="journal article" date="2024" name="J. Plant Pathol.">
        <title>Sequence and assembly of the genome of Seiridium unicorne, isolate CBS 538.82, causal agent of cypress canker disease.</title>
        <authorList>
            <person name="Scali E."/>
            <person name="Rocca G.D."/>
            <person name="Danti R."/>
            <person name="Garbelotto M."/>
            <person name="Barberini S."/>
            <person name="Baroncelli R."/>
            <person name="Emiliani G."/>
        </authorList>
    </citation>
    <scope>NUCLEOTIDE SEQUENCE [LARGE SCALE GENOMIC DNA]</scope>
    <source>
        <strain evidence="8 9">BM-138-508</strain>
    </source>
</reference>
<evidence type="ECO:0000259" key="7">
    <source>
        <dbReference type="Pfam" id="PF20684"/>
    </source>
</evidence>
<dbReference type="InterPro" id="IPR049326">
    <property type="entry name" value="Rhodopsin_dom_fungi"/>
</dbReference>
<evidence type="ECO:0000313" key="9">
    <source>
        <dbReference type="Proteomes" id="UP001408356"/>
    </source>
</evidence>
<protein>
    <recommendedName>
        <fullName evidence="7">Rhodopsin domain-containing protein</fullName>
    </recommendedName>
</protein>
<comment type="similarity">
    <text evidence="5">Belongs to the SAT4 family.</text>
</comment>
<dbReference type="InterPro" id="IPR052337">
    <property type="entry name" value="SAT4-like"/>
</dbReference>
<comment type="caution">
    <text evidence="8">The sequence shown here is derived from an EMBL/GenBank/DDBJ whole genome shotgun (WGS) entry which is preliminary data.</text>
</comment>
<dbReference type="EMBL" id="JARVKF010000279">
    <property type="protein sequence ID" value="KAK9419946.1"/>
    <property type="molecule type" value="Genomic_DNA"/>
</dbReference>
<dbReference type="Pfam" id="PF20684">
    <property type="entry name" value="Fung_rhodopsin"/>
    <property type="match status" value="1"/>
</dbReference>
<proteinExistence type="inferred from homology"/>
<sequence>MSSTLAEGEKLQAAAYATATIQPLDLGPVINGLIYFFSALATIIIGLRVWVRFFTEQKWGWDDLLAVGGYLAFIPSNIIGVLSTYYGLGASDTSLEALGTSLQQLLEIRSIEYFMYYEILYFAASATTKVSITLTVLRLCDKQPIYRWIAIGNAVMMIVAAGVSGVFVLTNCRPFATYWNPDLGVCTFGSEGLGSLEIVSLVGSTFQMISDWVSALLPFFIIYKLQMPRRTKIALIFILGIGIMASIAALARMLFYKYWDKTAYPDDYLYHTGIIVVTSELEVGLGIVACSLPPLRRLMKNMYSVFRSRTGQSDLNYNNSKGTQLATLSSQALNVQNPKKLGEPGQWERLDDEQSLVKSGTPQSGIVRSTVVNIETSSAETGNGLKQGYSRYQIV</sequence>
<organism evidence="8 9">
    <name type="scientific">Seiridium unicorne</name>
    <dbReference type="NCBI Taxonomy" id="138068"/>
    <lineage>
        <taxon>Eukaryota</taxon>
        <taxon>Fungi</taxon>
        <taxon>Dikarya</taxon>
        <taxon>Ascomycota</taxon>
        <taxon>Pezizomycotina</taxon>
        <taxon>Sordariomycetes</taxon>
        <taxon>Xylariomycetidae</taxon>
        <taxon>Amphisphaeriales</taxon>
        <taxon>Sporocadaceae</taxon>
        <taxon>Seiridium</taxon>
    </lineage>
</organism>
<dbReference type="PANTHER" id="PTHR33048">
    <property type="entry name" value="PTH11-LIKE INTEGRAL MEMBRANE PROTEIN (AFU_ORTHOLOGUE AFUA_5G11245)"/>
    <property type="match status" value="1"/>
</dbReference>
<evidence type="ECO:0000256" key="5">
    <source>
        <dbReference type="ARBA" id="ARBA00038359"/>
    </source>
</evidence>
<feature type="transmembrane region" description="Helical" evidence="6">
    <location>
        <begin position="268"/>
        <end position="292"/>
    </location>
</feature>
<feature type="transmembrane region" description="Helical" evidence="6">
    <location>
        <begin position="63"/>
        <end position="88"/>
    </location>
</feature>
<accession>A0ABR2UZY3</accession>
<evidence type="ECO:0000256" key="1">
    <source>
        <dbReference type="ARBA" id="ARBA00004141"/>
    </source>
</evidence>
<keyword evidence="9" id="KW-1185">Reference proteome</keyword>
<keyword evidence="2 6" id="KW-0812">Transmembrane</keyword>
<dbReference type="Proteomes" id="UP001408356">
    <property type="component" value="Unassembled WGS sequence"/>
</dbReference>
<keyword evidence="4 6" id="KW-0472">Membrane</keyword>
<feature type="domain" description="Rhodopsin" evidence="7">
    <location>
        <begin position="47"/>
        <end position="300"/>
    </location>
</feature>
<feature type="transmembrane region" description="Helical" evidence="6">
    <location>
        <begin position="198"/>
        <end position="221"/>
    </location>
</feature>
<feature type="transmembrane region" description="Helical" evidence="6">
    <location>
        <begin position="119"/>
        <end position="137"/>
    </location>
</feature>
<evidence type="ECO:0000256" key="6">
    <source>
        <dbReference type="SAM" id="Phobius"/>
    </source>
</evidence>
<evidence type="ECO:0000256" key="4">
    <source>
        <dbReference type="ARBA" id="ARBA00023136"/>
    </source>
</evidence>
<evidence type="ECO:0000313" key="8">
    <source>
        <dbReference type="EMBL" id="KAK9419946.1"/>
    </source>
</evidence>
<feature type="transmembrane region" description="Helical" evidence="6">
    <location>
        <begin position="33"/>
        <end position="51"/>
    </location>
</feature>
<feature type="transmembrane region" description="Helical" evidence="6">
    <location>
        <begin position="149"/>
        <end position="169"/>
    </location>
</feature>